<keyword evidence="5 7" id="KW-0472">Membrane</keyword>
<sequence length="386" mass="41729">MHITDSQKWLILAGVLLLGWLIVSLAPILSPFLTAILLAYLGDPLVDRLEQWKVSRTNGVIITFLLLTLVFVAAALLLVPALARQVDDLISSLPAVFAWIRDVAAPYLESRFGLVIIQFDWLEWGKQLDWGATGNVVKTIVGNLTQSGMALLGMLTNLVIVPVVTFYLLRDWDLLVERIGALVPRFYIDSVSDLAQQCHETLGAFFRGQLMVMFALSLIYSGGLMVLGLDLGLLVGLLAGLASIVPYLGTIVGIGAGLIAAYFQFGDITHLLLVVLVFSIGQVLEGTVLTPKLVGDRIGLHPVAVMFAVLAGGQLFGFVGILLALPAAAVIMVLLRRVHLNYRASRLYGQADDVLNESSEAEPEPAQLTAEPEPIGDQATHQKDDS</sequence>
<dbReference type="EMBL" id="CP011797">
    <property type="protein sequence ID" value="ATX76887.1"/>
    <property type="molecule type" value="Genomic_DNA"/>
</dbReference>
<dbReference type="InterPro" id="IPR002549">
    <property type="entry name" value="AI-2E-like"/>
</dbReference>
<evidence type="ECO:0000313" key="8">
    <source>
        <dbReference type="EMBL" id="ATX76887.1"/>
    </source>
</evidence>
<proteinExistence type="inferred from homology"/>
<keyword evidence="3 7" id="KW-0812">Transmembrane</keyword>
<dbReference type="GO" id="GO:0016020">
    <property type="term" value="C:membrane"/>
    <property type="evidence" value="ECO:0007669"/>
    <property type="project" value="UniProtKB-SubCell"/>
</dbReference>
<gene>
    <name evidence="8" type="ORF">REIFOR_01749</name>
</gene>
<protein>
    <submittedName>
        <fullName evidence="8">Putative permease often clustered with de novo purine synthesis</fullName>
    </submittedName>
</protein>
<keyword evidence="9" id="KW-1185">Reference proteome</keyword>
<feature type="transmembrane region" description="Helical" evidence="7">
    <location>
        <begin position="149"/>
        <end position="169"/>
    </location>
</feature>
<evidence type="ECO:0000256" key="6">
    <source>
        <dbReference type="SAM" id="MobiDB-lite"/>
    </source>
</evidence>
<evidence type="ECO:0000313" key="9">
    <source>
        <dbReference type="Proteomes" id="UP000229757"/>
    </source>
</evidence>
<feature type="transmembrane region" description="Helical" evidence="7">
    <location>
        <begin position="268"/>
        <end position="284"/>
    </location>
</feature>
<feature type="region of interest" description="Disordered" evidence="6">
    <location>
        <begin position="356"/>
        <end position="386"/>
    </location>
</feature>
<evidence type="ECO:0000256" key="7">
    <source>
        <dbReference type="SAM" id="Phobius"/>
    </source>
</evidence>
<dbReference type="PANTHER" id="PTHR21716">
    <property type="entry name" value="TRANSMEMBRANE PROTEIN"/>
    <property type="match status" value="1"/>
</dbReference>
<feature type="transmembrane region" description="Helical" evidence="7">
    <location>
        <begin position="12"/>
        <end position="40"/>
    </location>
</feature>
<dbReference type="PANTHER" id="PTHR21716:SF64">
    <property type="entry name" value="AI-2 TRANSPORT PROTEIN TQSA"/>
    <property type="match status" value="1"/>
</dbReference>
<feature type="transmembrane region" description="Helical" evidence="7">
    <location>
        <begin position="210"/>
        <end position="229"/>
    </location>
</feature>
<evidence type="ECO:0000256" key="3">
    <source>
        <dbReference type="ARBA" id="ARBA00022692"/>
    </source>
</evidence>
<comment type="similarity">
    <text evidence="2">Belongs to the autoinducer-2 exporter (AI-2E) (TC 2.A.86) family.</text>
</comment>
<keyword evidence="4 7" id="KW-1133">Transmembrane helix</keyword>
<organism evidence="8 9">
    <name type="scientific">Reinekea forsetii</name>
    <dbReference type="NCBI Taxonomy" id="1336806"/>
    <lineage>
        <taxon>Bacteria</taxon>
        <taxon>Pseudomonadati</taxon>
        <taxon>Pseudomonadota</taxon>
        <taxon>Gammaproteobacteria</taxon>
        <taxon>Oceanospirillales</taxon>
        <taxon>Saccharospirillaceae</taxon>
        <taxon>Reinekea</taxon>
    </lineage>
</organism>
<feature type="transmembrane region" description="Helical" evidence="7">
    <location>
        <begin position="60"/>
        <end position="83"/>
    </location>
</feature>
<dbReference type="RefSeq" id="WP_193437294.1">
    <property type="nucleotide sequence ID" value="NZ_CP011797.1"/>
</dbReference>
<evidence type="ECO:0000256" key="1">
    <source>
        <dbReference type="ARBA" id="ARBA00004141"/>
    </source>
</evidence>
<dbReference type="AlphaFoldDB" id="A0A2K8KQ45"/>
<evidence type="ECO:0000256" key="5">
    <source>
        <dbReference type="ARBA" id="ARBA00023136"/>
    </source>
</evidence>
<feature type="transmembrane region" description="Helical" evidence="7">
    <location>
        <begin position="304"/>
        <end position="335"/>
    </location>
</feature>
<reference evidence="8 9" key="1">
    <citation type="journal article" date="2017" name="Environ. Microbiol.">
        <title>Genomic and physiological analyses of 'Reinekea forsetii' reveal a versatile opportunistic lifestyle during spring algae blooms.</title>
        <authorList>
            <person name="Avci B."/>
            <person name="Hahnke R.L."/>
            <person name="Chafee M."/>
            <person name="Fischer T."/>
            <person name="Gruber-Vodicka H."/>
            <person name="Tegetmeyer H.E."/>
            <person name="Harder J."/>
            <person name="Fuchs B.M."/>
            <person name="Amann R.I."/>
            <person name="Teeling H."/>
        </authorList>
    </citation>
    <scope>NUCLEOTIDE SEQUENCE [LARGE SCALE GENOMIC DNA]</scope>
    <source>
        <strain evidence="8 9">Hel1_31_D35</strain>
    </source>
</reference>
<dbReference type="GO" id="GO:0055085">
    <property type="term" value="P:transmembrane transport"/>
    <property type="evidence" value="ECO:0007669"/>
    <property type="project" value="TreeGrafter"/>
</dbReference>
<evidence type="ECO:0000256" key="4">
    <source>
        <dbReference type="ARBA" id="ARBA00022989"/>
    </source>
</evidence>
<accession>A0A2K8KQ45</accession>
<dbReference type="KEGG" id="rfo:REIFOR_01749"/>
<comment type="subcellular location">
    <subcellularLocation>
        <location evidence="1">Membrane</location>
        <topology evidence="1">Multi-pass membrane protein</topology>
    </subcellularLocation>
</comment>
<dbReference type="Pfam" id="PF01594">
    <property type="entry name" value="AI-2E_transport"/>
    <property type="match status" value="1"/>
</dbReference>
<evidence type="ECO:0000256" key="2">
    <source>
        <dbReference type="ARBA" id="ARBA00009773"/>
    </source>
</evidence>
<feature type="transmembrane region" description="Helical" evidence="7">
    <location>
        <begin position="235"/>
        <end position="261"/>
    </location>
</feature>
<dbReference type="Proteomes" id="UP000229757">
    <property type="component" value="Chromosome"/>
</dbReference>
<name>A0A2K8KQ45_9GAMM</name>